<dbReference type="Xenbase" id="XB-GENE-29076959">
    <property type="gene designation" value="cimip7"/>
</dbReference>
<evidence type="ECO:0000256" key="1">
    <source>
        <dbReference type="SAM" id="MobiDB-lite"/>
    </source>
</evidence>
<dbReference type="OrthoDB" id="10045229at2759"/>
<protein>
    <submittedName>
        <fullName evidence="4">Uncharacterized protein C3orf84 homolog isoform X1</fullName>
    </submittedName>
</protein>
<evidence type="ECO:0000313" key="4">
    <source>
        <dbReference type="RefSeq" id="XP_017949183.1"/>
    </source>
</evidence>
<dbReference type="RefSeq" id="XP_017949183.1">
    <property type="nucleotide sequence ID" value="XM_018093694.2"/>
</dbReference>
<feature type="region of interest" description="Disordered" evidence="1">
    <location>
        <begin position="171"/>
        <end position="198"/>
    </location>
</feature>
<dbReference type="InterPro" id="IPR029369">
    <property type="entry name" value="HDNR"/>
</dbReference>
<keyword evidence="3" id="KW-1185">Reference proteome</keyword>
<organism evidence="3 4">
    <name type="scientific">Xenopus tropicalis</name>
    <name type="common">Western clawed frog</name>
    <name type="synonym">Silurana tropicalis</name>
    <dbReference type="NCBI Taxonomy" id="8364"/>
    <lineage>
        <taxon>Eukaryota</taxon>
        <taxon>Metazoa</taxon>
        <taxon>Chordata</taxon>
        <taxon>Craniata</taxon>
        <taxon>Vertebrata</taxon>
        <taxon>Euteleostomi</taxon>
        <taxon>Amphibia</taxon>
        <taxon>Batrachia</taxon>
        <taxon>Anura</taxon>
        <taxon>Pipoidea</taxon>
        <taxon>Pipidae</taxon>
        <taxon>Xenopodinae</taxon>
        <taxon>Xenopus</taxon>
        <taxon>Silurana</taxon>
    </lineage>
</organism>
<dbReference type="CTD" id="646498"/>
<dbReference type="PANTHER" id="PTHR35539:SF1">
    <property type="entry name" value="CDNA SEQUENCE BC048562"/>
    <property type="match status" value="1"/>
</dbReference>
<accession>A0A8J0T0M2</accession>
<evidence type="ECO:0000259" key="2">
    <source>
        <dbReference type="Pfam" id="PF15115"/>
    </source>
</evidence>
<proteinExistence type="predicted"/>
<gene>
    <name evidence="5" type="primary">cimip7</name>
    <name evidence="4" type="synonym">c4h3orf84</name>
</gene>
<evidence type="ECO:0000313" key="5">
    <source>
        <dbReference type="Xenbase" id="XB-GENE-29076959"/>
    </source>
</evidence>
<dbReference type="GeneID" id="100485425"/>
<reference evidence="4" key="1">
    <citation type="submission" date="2025-08" db="UniProtKB">
        <authorList>
            <consortium name="RefSeq"/>
        </authorList>
    </citation>
    <scope>IDENTIFICATION</scope>
    <source>
        <strain evidence="4">Nigerian</strain>
        <tissue evidence="4">Liver and blood</tissue>
    </source>
</reference>
<feature type="domain" description="Domain of unknown function with conserved HDNR motif" evidence="2">
    <location>
        <begin position="17"/>
        <end position="102"/>
    </location>
</feature>
<name>A0A8J0T0M2_XENTR</name>
<dbReference type="AlphaFoldDB" id="A0A8J0T0M2"/>
<dbReference type="PANTHER" id="PTHR35539">
    <property type="entry name" value="CDNA SEQUENCE BC048562"/>
    <property type="match status" value="1"/>
</dbReference>
<dbReference type="OMA" id="NSGFYGH"/>
<evidence type="ECO:0000313" key="3">
    <source>
        <dbReference type="Proteomes" id="UP000008143"/>
    </source>
</evidence>
<dbReference type="Proteomes" id="UP000008143">
    <property type="component" value="Chromosome 4"/>
</dbReference>
<sequence length="230" mass="27097">MVSMNHTQTIMVFSPSVNQFPTGFHGHFRSHMRNDIYQEYRREARPEPPHVFEKRIKEQPTNHIFSRHDNRHIFPSSVYVFENGMGKKKMLNARESYNVLRWVPLEKNLEMQTPLLSTYRMDFWEHGPTTEKMPQLIVPRLSSTSYPGIKINRQLFWSPQSRQNLAIDRTHSKVPEQPTLKDSIPKTAHSRTSSSSLRRIVSSPCKRLTVSDCLNWHSQENINQKNIEKE</sequence>
<dbReference type="Pfam" id="PF15115">
    <property type="entry name" value="HDNR"/>
    <property type="match status" value="1"/>
</dbReference>
<dbReference type="AGR" id="Xenbase:XB-GENE-29076959"/>